<sequence>MEEVGASATRLIIGLIVTSTTIILMQSSHHRATRTFMDYNSISQAMDDGYIFGVLYFIHLFVFCGNPVCQCSQVLTCFFGSFPLHIQLLHFTLLYSHKETGGCAR</sequence>
<dbReference type="EMBL" id="JADFTS010000003">
    <property type="protein sequence ID" value="KAF9614313.1"/>
    <property type="molecule type" value="Genomic_DNA"/>
</dbReference>
<proteinExistence type="inferred from homology"/>
<evidence type="ECO:0000313" key="3">
    <source>
        <dbReference type="EMBL" id="KAF9614313.1"/>
    </source>
</evidence>
<gene>
    <name evidence="3" type="ORF">IFM89_018066</name>
</gene>
<dbReference type="OrthoDB" id="7887808at2759"/>
<reference evidence="3 4" key="1">
    <citation type="submission" date="2020-10" db="EMBL/GenBank/DDBJ databases">
        <title>The Coptis chinensis genome and diversification of protoberbering-type alkaloids.</title>
        <authorList>
            <person name="Wang B."/>
            <person name="Shu S."/>
            <person name="Song C."/>
            <person name="Liu Y."/>
        </authorList>
    </citation>
    <scope>NUCLEOTIDE SEQUENCE [LARGE SCALE GENOMIC DNA]</scope>
    <source>
        <strain evidence="3">HL-2020</strain>
        <tissue evidence="3">Leaf</tissue>
    </source>
</reference>
<dbReference type="AlphaFoldDB" id="A0A835ID06"/>
<evidence type="ECO:0000256" key="1">
    <source>
        <dbReference type="ARBA" id="ARBA00007491"/>
    </source>
</evidence>
<keyword evidence="2" id="KW-0472">Membrane</keyword>
<name>A0A835ID06_9MAGN</name>
<dbReference type="InterPro" id="IPR035912">
    <property type="entry name" value="EHR_sf"/>
</dbReference>
<dbReference type="InterPro" id="IPR000781">
    <property type="entry name" value="ERH"/>
</dbReference>
<keyword evidence="2" id="KW-0812">Transmembrane</keyword>
<comment type="caution">
    <text evidence="3">The sequence shown here is derived from an EMBL/GenBank/DDBJ whole genome shotgun (WGS) entry which is preliminary data.</text>
</comment>
<feature type="transmembrane region" description="Helical" evidence="2">
    <location>
        <begin position="6"/>
        <end position="28"/>
    </location>
</feature>
<evidence type="ECO:0000313" key="4">
    <source>
        <dbReference type="Proteomes" id="UP000631114"/>
    </source>
</evidence>
<keyword evidence="4" id="KW-1185">Reference proteome</keyword>
<organism evidence="3 4">
    <name type="scientific">Coptis chinensis</name>
    <dbReference type="NCBI Taxonomy" id="261450"/>
    <lineage>
        <taxon>Eukaryota</taxon>
        <taxon>Viridiplantae</taxon>
        <taxon>Streptophyta</taxon>
        <taxon>Embryophyta</taxon>
        <taxon>Tracheophyta</taxon>
        <taxon>Spermatophyta</taxon>
        <taxon>Magnoliopsida</taxon>
        <taxon>Ranunculales</taxon>
        <taxon>Ranunculaceae</taxon>
        <taxon>Coptidoideae</taxon>
        <taxon>Coptis</taxon>
    </lineage>
</organism>
<dbReference type="Pfam" id="PF01133">
    <property type="entry name" value="ER"/>
    <property type="match status" value="1"/>
</dbReference>
<dbReference type="SUPFAM" id="SSF143875">
    <property type="entry name" value="ERH-like"/>
    <property type="match status" value="1"/>
</dbReference>
<keyword evidence="2" id="KW-1133">Transmembrane helix</keyword>
<evidence type="ECO:0000256" key="2">
    <source>
        <dbReference type="SAM" id="Phobius"/>
    </source>
</evidence>
<protein>
    <submittedName>
        <fullName evidence="3">Uncharacterized protein</fullName>
    </submittedName>
</protein>
<comment type="similarity">
    <text evidence="1">Belongs to the E(R) family.</text>
</comment>
<dbReference type="Proteomes" id="UP000631114">
    <property type="component" value="Unassembled WGS sequence"/>
</dbReference>
<dbReference type="Gene3D" id="3.30.2260.10">
    <property type="entry name" value="Enhancer of rudimentary"/>
    <property type="match status" value="1"/>
</dbReference>
<accession>A0A835ID06</accession>
<feature type="transmembrane region" description="Helical" evidence="2">
    <location>
        <begin position="49"/>
        <end position="68"/>
    </location>
</feature>